<feature type="region of interest" description="Disordered" evidence="1">
    <location>
        <begin position="103"/>
        <end position="128"/>
    </location>
</feature>
<keyword evidence="3" id="KW-1185">Reference proteome</keyword>
<evidence type="ECO:0000256" key="1">
    <source>
        <dbReference type="SAM" id="MobiDB-lite"/>
    </source>
</evidence>
<dbReference type="EMBL" id="VSRR010083629">
    <property type="protein sequence ID" value="MPC90211.1"/>
    <property type="molecule type" value="Genomic_DNA"/>
</dbReference>
<proteinExistence type="predicted"/>
<dbReference type="Proteomes" id="UP000324222">
    <property type="component" value="Unassembled WGS sequence"/>
</dbReference>
<evidence type="ECO:0000313" key="2">
    <source>
        <dbReference type="EMBL" id="MPC90211.1"/>
    </source>
</evidence>
<feature type="region of interest" description="Disordered" evidence="1">
    <location>
        <begin position="29"/>
        <end position="57"/>
    </location>
</feature>
<protein>
    <submittedName>
        <fullName evidence="2">Uncharacterized protein</fullName>
    </submittedName>
</protein>
<feature type="compositionally biased region" description="Polar residues" evidence="1">
    <location>
        <begin position="29"/>
        <end position="38"/>
    </location>
</feature>
<comment type="caution">
    <text evidence="2">The sequence shown here is derived from an EMBL/GenBank/DDBJ whole genome shotgun (WGS) entry which is preliminary data.</text>
</comment>
<accession>A0A5B7IX84</accession>
<gene>
    <name evidence="2" type="ORF">E2C01_085185</name>
</gene>
<sequence>MRQSREETQPSLQVLAASNSLATICSSKRFSAPRSKNSPLPDVDPLNGPATSKDAAGIGIMGTRNSRSAQNSLSAQAHGVYAHEPQSLVMKAFLVSSAIGVPKNTTPPLQPCGPHVTSPNGRYRHTRS</sequence>
<organism evidence="2 3">
    <name type="scientific">Portunus trituberculatus</name>
    <name type="common">Swimming crab</name>
    <name type="synonym">Neptunus trituberculatus</name>
    <dbReference type="NCBI Taxonomy" id="210409"/>
    <lineage>
        <taxon>Eukaryota</taxon>
        <taxon>Metazoa</taxon>
        <taxon>Ecdysozoa</taxon>
        <taxon>Arthropoda</taxon>
        <taxon>Crustacea</taxon>
        <taxon>Multicrustacea</taxon>
        <taxon>Malacostraca</taxon>
        <taxon>Eumalacostraca</taxon>
        <taxon>Eucarida</taxon>
        <taxon>Decapoda</taxon>
        <taxon>Pleocyemata</taxon>
        <taxon>Brachyura</taxon>
        <taxon>Eubrachyura</taxon>
        <taxon>Portunoidea</taxon>
        <taxon>Portunidae</taxon>
        <taxon>Portuninae</taxon>
        <taxon>Portunus</taxon>
    </lineage>
</organism>
<reference evidence="2 3" key="1">
    <citation type="submission" date="2019-05" db="EMBL/GenBank/DDBJ databases">
        <title>Another draft genome of Portunus trituberculatus and its Hox gene families provides insights of decapod evolution.</title>
        <authorList>
            <person name="Jeong J.-H."/>
            <person name="Song I."/>
            <person name="Kim S."/>
            <person name="Choi T."/>
            <person name="Kim D."/>
            <person name="Ryu S."/>
            <person name="Kim W."/>
        </authorList>
    </citation>
    <scope>NUCLEOTIDE SEQUENCE [LARGE SCALE GENOMIC DNA]</scope>
    <source>
        <tissue evidence="2">Muscle</tissue>
    </source>
</reference>
<dbReference type="AlphaFoldDB" id="A0A5B7IX84"/>
<evidence type="ECO:0000313" key="3">
    <source>
        <dbReference type="Proteomes" id="UP000324222"/>
    </source>
</evidence>
<name>A0A5B7IX84_PORTR</name>